<feature type="domain" description="F5/8 type C" evidence="2">
    <location>
        <begin position="424"/>
        <end position="562"/>
    </location>
</feature>
<keyword evidence="1" id="KW-0732">Signal</keyword>
<gene>
    <name evidence="3" type="ORF">EV192_12011</name>
</gene>
<reference evidence="3 4" key="1">
    <citation type="submission" date="2019-03" db="EMBL/GenBank/DDBJ databases">
        <title>Genomic Encyclopedia of Type Strains, Phase IV (KMG-IV): sequencing the most valuable type-strain genomes for metagenomic binning, comparative biology and taxonomic classification.</title>
        <authorList>
            <person name="Goeker M."/>
        </authorList>
    </citation>
    <scope>NUCLEOTIDE SEQUENCE [LARGE SCALE GENOMIC DNA]</scope>
    <source>
        <strain evidence="3 4">DSM 45934</strain>
    </source>
</reference>
<dbReference type="InterPro" id="IPR008979">
    <property type="entry name" value="Galactose-bd-like_sf"/>
</dbReference>
<dbReference type="RefSeq" id="WP_132126032.1">
    <property type="nucleotide sequence ID" value="NZ_SLWS01000020.1"/>
</dbReference>
<proteinExistence type="predicted"/>
<dbReference type="Gene3D" id="3.20.20.80">
    <property type="entry name" value="Glycosidases"/>
    <property type="match status" value="1"/>
</dbReference>
<dbReference type="GO" id="GO:0005975">
    <property type="term" value="P:carbohydrate metabolic process"/>
    <property type="evidence" value="ECO:0007669"/>
    <property type="project" value="InterPro"/>
</dbReference>
<evidence type="ECO:0000313" key="4">
    <source>
        <dbReference type="Proteomes" id="UP000295680"/>
    </source>
</evidence>
<evidence type="ECO:0000256" key="1">
    <source>
        <dbReference type="SAM" id="SignalP"/>
    </source>
</evidence>
<organism evidence="3 4">
    <name type="scientific">Actinocrispum wychmicini</name>
    <dbReference type="NCBI Taxonomy" id="1213861"/>
    <lineage>
        <taxon>Bacteria</taxon>
        <taxon>Bacillati</taxon>
        <taxon>Actinomycetota</taxon>
        <taxon>Actinomycetes</taxon>
        <taxon>Pseudonocardiales</taxon>
        <taxon>Pseudonocardiaceae</taxon>
        <taxon>Actinocrispum</taxon>
    </lineage>
</organism>
<dbReference type="AlphaFoldDB" id="A0A4R2IMA3"/>
<feature type="chain" id="PRO_5038708647" evidence="1">
    <location>
        <begin position="26"/>
        <end position="708"/>
    </location>
</feature>
<dbReference type="GO" id="GO:0004560">
    <property type="term" value="F:alpha-L-fucosidase activity"/>
    <property type="evidence" value="ECO:0007669"/>
    <property type="project" value="InterPro"/>
</dbReference>
<keyword evidence="4" id="KW-1185">Reference proteome</keyword>
<dbReference type="InterPro" id="IPR017853">
    <property type="entry name" value="GH"/>
</dbReference>
<comment type="caution">
    <text evidence="3">The sequence shown here is derived from an EMBL/GenBank/DDBJ whole genome shotgun (WGS) entry which is preliminary data.</text>
</comment>
<evidence type="ECO:0000313" key="3">
    <source>
        <dbReference type="EMBL" id="TCO45827.1"/>
    </source>
</evidence>
<dbReference type="InterPro" id="IPR000933">
    <property type="entry name" value="Glyco_hydro_29"/>
</dbReference>
<accession>A0A4R2IMA3</accession>
<dbReference type="SMART" id="SM00812">
    <property type="entry name" value="Alpha_L_fucos"/>
    <property type="match status" value="1"/>
</dbReference>
<sequence length="708" mass="77268">MFRRIATAVLLVLSVITVVSPAASAELTGPRQQWLREATNGLFLHWGERTAPAHTDCAAWEKDVTDGGWTAQYWVDEALKLHAQYLVLASFHSRLGYARAWPSQIPGTCSTRRDFLGELVRAGAAKGVKVVLYMTDDPKWWFEGLPAGQSWLDSPAYSAYKGKPVDLSTRPGFGEFSYDNFVEVMHNYPDLAGFWIDNDNEYWEQNGLYQRIRQERPSWTLSNNNEDTPIMDMVSHEQKVGMTPEYDYPQAVWTPQPRLTEGEWKLPVKGSWWFDGTNSDVDYPVTMGRMVSNAGASIRSLMAETAMLNGKFPSKQEAFNNFAASYLPQIWESIHGVEGGGYLYGGLEPGDWNDGAHGTITVSRNNPDLEYVHVLTKPATASSITLRDNGYRVTSVRDLRTGQRKAFSQANGSLTIDGIADWDTYDTVFKVETAGRVDTYQATATATAGTSASGLADGDYLTYWDSNATLPVSVTLDLGAAKDVKYLAANQREMSPTYNRNTFGRPEDSARIKDYTVDVSTDGTTWATVKSGVMPSARAIQYVDLPAGTTARFVRLTVIDTWAAANAPNFFHKLQIDELWIGGTYATAGSVRTQGLAFEAEWGLPLAGAHRVACSNCSGGAKVTGLGTVLIPVFSPFGGDRTLTVVGAADGTKTFDISVNGRAPAEAKITGWSSSAPLVGRTVTATLRPGLNIVAVQGTGDLDKIIVH</sequence>
<dbReference type="SUPFAM" id="SSF49785">
    <property type="entry name" value="Galactose-binding domain-like"/>
    <property type="match status" value="1"/>
</dbReference>
<dbReference type="InterPro" id="IPR000421">
    <property type="entry name" value="FA58C"/>
</dbReference>
<evidence type="ECO:0000259" key="2">
    <source>
        <dbReference type="PROSITE" id="PS50022"/>
    </source>
</evidence>
<feature type="signal peptide" evidence="1">
    <location>
        <begin position="1"/>
        <end position="25"/>
    </location>
</feature>
<dbReference type="OrthoDB" id="3196343at2"/>
<name>A0A4R2IMA3_9PSEU</name>
<dbReference type="PROSITE" id="PS50022">
    <property type="entry name" value="FA58C_3"/>
    <property type="match status" value="1"/>
</dbReference>
<dbReference type="SUPFAM" id="SSF51445">
    <property type="entry name" value="(Trans)glycosidases"/>
    <property type="match status" value="1"/>
</dbReference>
<dbReference type="Gene3D" id="2.60.120.260">
    <property type="entry name" value="Galactose-binding domain-like"/>
    <property type="match status" value="2"/>
</dbReference>
<protein>
    <submittedName>
        <fullName evidence="3">Alpha-L-fucosidase-like protein</fullName>
    </submittedName>
</protein>
<dbReference type="Proteomes" id="UP000295680">
    <property type="component" value="Unassembled WGS sequence"/>
</dbReference>
<dbReference type="Pfam" id="PF00754">
    <property type="entry name" value="F5_F8_type_C"/>
    <property type="match status" value="1"/>
</dbReference>
<dbReference type="EMBL" id="SLWS01000020">
    <property type="protein sequence ID" value="TCO45827.1"/>
    <property type="molecule type" value="Genomic_DNA"/>
</dbReference>